<sequence length="669" mass="75622">MLYRGRRAHARTARLMEAEDRMSREGWGLSMDPSDLARAEVMSLRTQVVAQQAVITELQAADRRRQAAITEMLALQAMINQGITVALAARDANKNMNGDDSHNSRTGVRRTERTAHEFIPNAFRNWLCCAGGCFPTNLIKLKKYVGGLPDMIHGSVVASKPKTIQDVVEITTELMDKKICTFVELQTESKRKFEDTLRNTQNQQQQQQYNKKQNTGWAWPTLQDLGHFKRKYPKLKNNNNRANQVGGGNAPAKVYAVGHAGINPDSNVVTGTFLINNRYASILFDTGADRSFVSTTFSPQIDITPTALDHYYDVELADRRIIGLNTILRGCTLNVLNHPFNIDLMPVELGSFDAIIGMDWLVKYQAIIVCAEKIIRIPWGNETLIIHGDGSNRGNEARLHIISCTKTQEYMLKGCPVFLANDLPSLPPTRQVEFQIDLIPGAAPVARAPYRLAPSEMKELTRYGHYEFQVMPFGLTNAPAVFMDLMNRVCKPFLVKFVIVFIDDILIYSKNKKEHEEHLKAVLELLKKEKLFIEGFSKIAKSMTKLTQKGTEARKPKNVKNKDVGGMLLENSKDPKKFRTEKLEPRADGTLCFNGRSWLPCYGDLRTVIMHESHKSKYSIHPGSDKMYQDLKKLYWWPNMKANITTYVSKCLTCAKVEAEHQKPSGLLV</sequence>
<dbReference type="Pfam" id="PF17921">
    <property type="entry name" value="Integrase_H2C2"/>
    <property type="match status" value="1"/>
</dbReference>
<dbReference type="Proteomes" id="UP001151760">
    <property type="component" value="Unassembled WGS sequence"/>
</dbReference>
<dbReference type="Gene3D" id="1.10.340.70">
    <property type="match status" value="1"/>
</dbReference>
<evidence type="ECO:0000313" key="4">
    <source>
        <dbReference type="Proteomes" id="UP001151760"/>
    </source>
</evidence>
<name>A0ABQ5BPN1_9ASTR</name>
<dbReference type="InterPro" id="IPR000477">
    <property type="entry name" value="RT_dom"/>
</dbReference>
<accession>A0ABQ5BPN1</accession>
<evidence type="ECO:0000313" key="3">
    <source>
        <dbReference type="EMBL" id="GJT16821.1"/>
    </source>
</evidence>
<dbReference type="Pfam" id="PF08284">
    <property type="entry name" value="RVP_2"/>
    <property type="match status" value="1"/>
</dbReference>
<feature type="domain" description="Integrase zinc-binding" evidence="2">
    <location>
        <begin position="604"/>
        <end position="657"/>
    </location>
</feature>
<dbReference type="CDD" id="cd00303">
    <property type="entry name" value="retropepsin_like"/>
    <property type="match status" value="1"/>
</dbReference>
<gene>
    <name evidence="3" type="ORF">Tco_0875527</name>
</gene>
<dbReference type="Gene3D" id="2.40.70.10">
    <property type="entry name" value="Acid Proteases"/>
    <property type="match status" value="1"/>
</dbReference>
<dbReference type="InterPro" id="IPR001969">
    <property type="entry name" value="Aspartic_peptidase_AS"/>
</dbReference>
<dbReference type="InterPro" id="IPR053134">
    <property type="entry name" value="RNA-dir_DNA_polymerase"/>
</dbReference>
<dbReference type="Pfam" id="PF00078">
    <property type="entry name" value="RVT_1"/>
    <property type="match status" value="1"/>
</dbReference>
<proteinExistence type="predicted"/>
<keyword evidence="3" id="KW-0695">RNA-directed DNA polymerase</keyword>
<dbReference type="PANTHER" id="PTHR24559:SF427">
    <property type="entry name" value="RNA-DIRECTED DNA POLYMERASE"/>
    <property type="match status" value="1"/>
</dbReference>
<dbReference type="GO" id="GO:0003964">
    <property type="term" value="F:RNA-directed DNA polymerase activity"/>
    <property type="evidence" value="ECO:0007669"/>
    <property type="project" value="UniProtKB-KW"/>
</dbReference>
<keyword evidence="4" id="KW-1185">Reference proteome</keyword>
<reference evidence="3" key="2">
    <citation type="submission" date="2022-01" db="EMBL/GenBank/DDBJ databases">
        <authorList>
            <person name="Yamashiro T."/>
            <person name="Shiraishi A."/>
            <person name="Satake H."/>
            <person name="Nakayama K."/>
        </authorList>
    </citation>
    <scope>NUCLEOTIDE SEQUENCE</scope>
</reference>
<dbReference type="InterPro" id="IPR043128">
    <property type="entry name" value="Rev_trsase/Diguanyl_cyclase"/>
</dbReference>
<organism evidence="3 4">
    <name type="scientific">Tanacetum coccineum</name>
    <dbReference type="NCBI Taxonomy" id="301880"/>
    <lineage>
        <taxon>Eukaryota</taxon>
        <taxon>Viridiplantae</taxon>
        <taxon>Streptophyta</taxon>
        <taxon>Embryophyta</taxon>
        <taxon>Tracheophyta</taxon>
        <taxon>Spermatophyta</taxon>
        <taxon>Magnoliopsida</taxon>
        <taxon>eudicotyledons</taxon>
        <taxon>Gunneridae</taxon>
        <taxon>Pentapetalae</taxon>
        <taxon>asterids</taxon>
        <taxon>campanulids</taxon>
        <taxon>Asterales</taxon>
        <taxon>Asteraceae</taxon>
        <taxon>Asteroideae</taxon>
        <taxon>Anthemideae</taxon>
        <taxon>Anthemidinae</taxon>
        <taxon>Tanacetum</taxon>
    </lineage>
</organism>
<keyword evidence="3" id="KW-0808">Transferase</keyword>
<dbReference type="InterPro" id="IPR041588">
    <property type="entry name" value="Integrase_H2C2"/>
</dbReference>
<protein>
    <submittedName>
        <fullName evidence="3">Reverse transcriptase domain-containing protein</fullName>
    </submittedName>
</protein>
<dbReference type="SUPFAM" id="SSF50630">
    <property type="entry name" value="Acid proteases"/>
    <property type="match status" value="1"/>
</dbReference>
<reference evidence="3" key="1">
    <citation type="journal article" date="2022" name="Int. J. Mol. Sci.">
        <title>Draft Genome of Tanacetum Coccineum: Genomic Comparison of Closely Related Tanacetum-Family Plants.</title>
        <authorList>
            <person name="Yamashiro T."/>
            <person name="Shiraishi A."/>
            <person name="Nakayama K."/>
            <person name="Satake H."/>
        </authorList>
    </citation>
    <scope>NUCLEOTIDE SEQUENCE</scope>
</reference>
<dbReference type="PROSITE" id="PS00141">
    <property type="entry name" value="ASP_PROTEASE"/>
    <property type="match status" value="1"/>
</dbReference>
<dbReference type="EMBL" id="BQNB010013507">
    <property type="protein sequence ID" value="GJT16821.1"/>
    <property type="molecule type" value="Genomic_DNA"/>
</dbReference>
<keyword evidence="3" id="KW-0548">Nucleotidyltransferase</keyword>
<evidence type="ECO:0000259" key="2">
    <source>
        <dbReference type="Pfam" id="PF17921"/>
    </source>
</evidence>
<feature type="domain" description="Reverse transcriptase" evidence="1">
    <location>
        <begin position="459"/>
        <end position="533"/>
    </location>
</feature>
<comment type="caution">
    <text evidence="3">The sequence shown here is derived from an EMBL/GenBank/DDBJ whole genome shotgun (WGS) entry which is preliminary data.</text>
</comment>
<dbReference type="InterPro" id="IPR043502">
    <property type="entry name" value="DNA/RNA_pol_sf"/>
</dbReference>
<dbReference type="SUPFAM" id="SSF56672">
    <property type="entry name" value="DNA/RNA polymerases"/>
    <property type="match status" value="1"/>
</dbReference>
<dbReference type="PANTHER" id="PTHR24559">
    <property type="entry name" value="TRANSPOSON TY3-I GAG-POL POLYPROTEIN"/>
    <property type="match status" value="1"/>
</dbReference>
<dbReference type="InterPro" id="IPR021109">
    <property type="entry name" value="Peptidase_aspartic_dom_sf"/>
</dbReference>
<dbReference type="CDD" id="cd01647">
    <property type="entry name" value="RT_LTR"/>
    <property type="match status" value="1"/>
</dbReference>
<evidence type="ECO:0000259" key="1">
    <source>
        <dbReference type="Pfam" id="PF00078"/>
    </source>
</evidence>
<dbReference type="Gene3D" id="3.30.70.270">
    <property type="match status" value="1"/>
</dbReference>